<keyword evidence="6" id="KW-1185">Reference proteome</keyword>
<dbReference type="PANTHER" id="PTHR45947">
    <property type="entry name" value="SULFOQUINOVOSYL TRANSFERASE SQD2"/>
    <property type="match status" value="1"/>
</dbReference>
<dbReference type="AlphaFoldDB" id="A0A1H1X0E8"/>
<feature type="domain" description="Glycosyl transferase family 1" evidence="3">
    <location>
        <begin position="198"/>
        <end position="355"/>
    </location>
</feature>
<proteinExistence type="predicted"/>
<dbReference type="Pfam" id="PF13439">
    <property type="entry name" value="Glyco_transf_4"/>
    <property type="match status" value="1"/>
</dbReference>
<protein>
    <submittedName>
        <fullName evidence="5">Glycosyltransferase Family 4</fullName>
    </submittedName>
</protein>
<evidence type="ECO:0000259" key="3">
    <source>
        <dbReference type="Pfam" id="PF00534"/>
    </source>
</evidence>
<dbReference type="InterPro" id="IPR001296">
    <property type="entry name" value="Glyco_trans_1"/>
</dbReference>
<reference evidence="6" key="1">
    <citation type="submission" date="2016-10" db="EMBL/GenBank/DDBJ databases">
        <authorList>
            <person name="Varghese N."/>
            <person name="Submissions S."/>
        </authorList>
    </citation>
    <scope>NUCLEOTIDE SEQUENCE [LARGE SCALE GENOMIC DNA]</scope>
    <source>
        <strain evidence="6">DSM 22127</strain>
    </source>
</reference>
<dbReference type="PANTHER" id="PTHR45947:SF3">
    <property type="entry name" value="SULFOQUINOVOSYL TRANSFERASE SQD2"/>
    <property type="match status" value="1"/>
</dbReference>
<dbReference type="OrthoDB" id="9810929at2"/>
<dbReference type="GO" id="GO:1901137">
    <property type="term" value="P:carbohydrate derivative biosynthetic process"/>
    <property type="evidence" value="ECO:0007669"/>
    <property type="project" value="UniProtKB-ARBA"/>
</dbReference>
<keyword evidence="2 5" id="KW-0808">Transferase</keyword>
<organism evidence="5 6">
    <name type="scientific">Nocardioides scoriae</name>
    <dbReference type="NCBI Taxonomy" id="642780"/>
    <lineage>
        <taxon>Bacteria</taxon>
        <taxon>Bacillati</taxon>
        <taxon>Actinomycetota</taxon>
        <taxon>Actinomycetes</taxon>
        <taxon>Propionibacteriales</taxon>
        <taxon>Nocardioidaceae</taxon>
        <taxon>Nocardioides</taxon>
    </lineage>
</organism>
<evidence type="ECO:0000256" key="2">
    <source>
        <dbReference type="ARBA" id="ARBA00022679"/>
    </source>
</evidence>
<accession>A0A1H1X0E8</accession>
<dbReference type="Gene3D" id="3.40.50.2000">
    <property type="entry name" value="Glycogen Phosphorylase B"/>
    <property type="match status" value="2"/>
</dbReference>
<dbReference type="Pfam" id="PF00534">
    <property type="entry name" value="Glycos_transf_1"/>
    <property type="match status" value="1"/>
</dbReference>
<dbReference type="SUPFAM" id="SSF53756">
    <property type="entry name" value="UDP-Glycosyltransferase/glycogen phosphorylase"/>
    <property type="match status" value="1"/>
</dbReference>
<dbReference type="GO" id="GO:0016758">
    <property type="term" value="F:hexosyltransferase activity"/>
    <property type="evidence" value="ECO:0007669"/>
    <property type="project" value="TreeGrafter"/>
</dbReference>
<evidence type="ECO:0000313" key="5">
    <source>
        <dbReference type="EMBL" id="SDT02793.1"/>
    </source>
</evidence>
<feature type="domain" description="Glycosyltransferase subfamily 4-like N-terminal" evidence="4">
    <location>
        <begin position="21"/>
        <end position="184"/>
    </location>
</feature>
<name>A0A1H1X0E8_9ACTN</name>
<evidence type="ECO:0000313" key="6">
    <source>
        <dbReference type="Proteomes" id="UP000198859"/>
    </source>
</evidence>
<dbReference type="Proteomes" id="UP000198859">
    <property type="component" value="Chromosome I"/>
</dbReference>
<sequence length="386" mass="41044">MSPSHRPMRVLLAAPRFPPDVGGLESYAGWVARTLAASPDHDVRVVTSHSGRGRLEGEVDGIPVTRLGSWVTLSNTPVNPLWLAQLRALIREFRPDVVNVHSPVPGLADAIVAVAGPVPVVMTYHAGSLVKGESRAIDAVLRTYERRVLPRVFDRCAELVAVSPVAMTHATGRATMITPGVDTDFFSPDPDVVRGRRMLFVGRVEASSRWKGISTLIEALALAAPLVPGIGLDVVGDGDDVPRLQRLAQARGVADLVTWHGSLTHTELVGLYRCAGVTVLPSLTEAESFGMALVEAMASGCPLVGSDVGGIPFVLADGEHGLLVDPGDAASLAAAVERVLLDPDLAERLSEAGRRAAVERWDWRHQSAATTEVLARAVRGSVRQLV</sequence>
<dbReference type="EMBL" id="LT629757">
    <property type="protein sequence ID" value="SDT02793.1"/>
    <property type="molecule type" value="Genomic_DNA"/>
</dbReference>
<gene>
    <name evidence="5" type="ORF">SAMN04488570_3330</name>
</gene>
<dbReference type="InterPro" id="IPR028098">
    <property type="entry name" value="Glyco_trans_4-like_N"/>
</dbReference>
<dbReference type="STRING" id="642780.SAMN04488570_3330"/>
<keyword evidence="1" id="KW-0328">Glycosyltransferase</keyword>
<dbReference type="CDD" id="cd03801">
    <property type="entry name" value="GT4_PimA-like"/>
    <property type="match status" value="1"/>
</dbReference>
<evidence type="ECO:0000259" key="4">
    <source>
        <dbReference type="Pfam" id="PF13439"/>
    </source>
</evidence>
<dbReference type="InterPro" id="IPR050194">
    <property type="entry name" value="Glycosyltransferase_grp1"/>
</dbReference>
<evidence type="ECO:0000256" key="1">
    <source>
        <dbReference type="ARBA" id="ARBA00022676"/>
    </source>
</evidence>